<dbReference type="Gene3D" id="1.20.58.2220">
    <property type="entry name" value="Formin, FH2 domain"/>
    <property type="match status" value="1"/>
</dbReference>
<protein>
    <recommendedName>
        <fullName evidence="4">FH2 domain-containing protein</fullName>
    </recommendedName>
</protein>
<dbReference type="Proteomes" id="UP000271889">
    <property type="component" value="Unassembled WGS sequence"/>
</dbReference>
<reference evidence="2 3" key="1">
    <citation type="submission" date="2018-11" db="EMBL/GenBank/DDBJ databases">
        <authorList>
            <consortium name="Pathogen Informatics"/>
        </authorList>
    </citation>
    <scope>NUCLEOTIDE SEQUENCE [LARGE SCALE GENOMIC DNA]</scope>
</reference>
<dbReference type="InterPro" id="IPR042201">
    <property type="entry name" value="FH2_Formin_sf"/>
</dbReference>
<organism evidence="2 3">
    <name type="scientific">Cylicostephanus goldi</name>
    <name type="common">Nematode worm</name>
    <dbReference type="NCBI Taxonomy" id="71465"/>
    <lineage>
        <taxon>Eukaryota</taxon>
        <taxon>Metazoa</taxon>
        <taxon>Ecdysozoa</taxon>
        <taxon>Nematoda</taxon>
        <taxon>Chromadorea</taxon>
        <taxon>Rhabditida</taxon>
        <taxon>Rhabditina</taxon>
        <taxon>Rhabditomorpha</taxon>
        <taxon>Strongyloidea</taxon>
        <taxon>Strongylidae</taxon>
        <taxon>Cylicostephanus</taxon>
    </lineage>
</organism>
<dbReference type="GO" id="GO:0005829">
    <property type="term" value="C:cytosol"/>
    <property type="evidence" value="ECO:0007669"/>
    <property type="project" value="TreeGrafter"/>
</dbReference>
<evidence type="ECO:0008006" key="4">
    <source>
        <dbReference type="Google" id="ProtNLM"/>
    </source>
</evidence>
<dbReference type="AlphaFoldDB" id="A0A3P7NQ21"/>
<gene>
    <name evidence="2" type="ORF">CGOC_LOCUS12163</name>
</gene>
<proteinExistence type="predicted"/>
<dbReference type="PANTHER" id="PTHR45857">
    <property type="entry name" value="FORMIN-LIKE PROTEIN"/>
    <property type="match status" value="1"/>
</dbReference>
<dbReference type="GO" id="GO:0051015">
    <property type="term" value="F:actin filament binding"/>
    <property type="evidence" value="ECO:0007669"/>
    <property type="project" value="TreeGrafter"/>
</dbReference>
<evidence type="ECO:0000256" key="1">
    <source>
        <dbReference type="SAM" id="MobiDB-lite"/>
    </source>
</evidence>
<dbReference type="PANTHER" id="PTHR45857:SF4">
    <property type="entry name" value="FORMIN-LIKE PROTEIN"/>
    <property type="match status" value="1"/>
</dbReference>
<dbReference type="GO" id="GO:0030866">
    <property type="term" value="P:cortical actin cytoskeleton organization"/>
    <property type="evidence" value="ECO:0007669"/>
    <property type="project" value="TreeGrafter"/>
</dbReference>
<feature type="region of interest" description="Disordered" evidence="1">
    <location>
        <begin position="123"/>
        <end position="144"/>
    </location>
</feature>
<name>A0A3P7NQ21_CYLGO</name>
<evidence type="ECO:0000313" key="2">
    <source>
        <dbReference type="EMBL" id="VDN32631.1"/>
    </source>
</evidence>
<dbReference type="InterPro" id="IPR043592">
    <property type="entry name" value="FMNL_animal"/>
</dbReference>
<evidence type="ECO:0000313" key="3">
    <source>
        <dbReference type="Proteomes" id="UP000271889"/>
    </source>
</evidence>
<accession>A0A3P7NQ21</accession>
<sequence length="144" mass="16768">MDLNTLSADKVDILSRILPHEDERKLYAERGDDEGLSDEVSCVQWDSVLSDMKELESGFEMARKERAMKGENCPPPLAKFLDTHDERMKQLQEHAKLAQTMPPNEFFSKLSKFVANFYRCKQENDSREAAEKRQRDEAERRSRA</sequence>
<keyword evidence="3" id="KW-1185">Reference proteome</keyword>
<dbReference type="GO" id="GO:0008360">
    <property type="term" value="P:regulation of cell shape"/>
    <property type="evidence" value="ECO:0007669"/>
    <property type="project" value="TreeGrafter"/>
</dbReference>
<dbReference type="OrthoDB" id="1668162at2759"/>
<dbReference type="GO" id="GO:0016477">
    <property type="term" value="P:cell migration"/>
    <property type="evidence" value="ECO:0007669"/>
    <property type="project" value="TreeGrafter"/>
</dbReference>
<dbReference type="SUPFAM" id="SSF101447">
    <property type="entry name" value="Formin homology 2 domain (FH2 domain)"/>
    <property type="match status" value="1"/>
</dbReference>
<feature type="non-terminal residue" evidence="2">
    <location>
        <position position="144"/>
    </location>
</feature>
<dbReference type="EMBL" id="UYRV01121115">
    <property type="protein sequence ID" value="VDN32631.1"/>
    <property type="molecule type" value="Genomic_DNA"/>
</dbReference>